<comment type="similarity">
    <text evidence="2 6">Belongs to the tetraspanin (TM4SF) family.</text>
</comment>
<feature type="transmembrane region" description="Helical" evidence="6">
    <location>
        <begin position="54"/>
        <end position="72"/>
    </location>
</feature>
<dbReference type="InterPro" id="IPR008952">
    <property type="entry name" value="Tetraspanin_EC2_sf"/>
</dbReference>
<evidence type="ECO:0000256" key="3">
    <source>
        <dbReference type="ARBA" id="ARBA00022692"/>
    </source>
</evidence>
<keyword evidence="3 6" id="KW-0812">Transmembrane</keyword>
<dbReference type="InterPro" id="IPR000301">
    <property type="entry name" value="Tetraspanin_animals"/>
</dbReference>
<dbReference type="OrthoDB" id="9993879at2759"/>
<evidence type="ECO:0000256" key="4">
    <source>
        <dbReference type="ARBA" id="ARBA00022989"/>
    </source>
</evidence>
<dbReference type="PANTHER" id="PTHR19282">
    <property type="entry name" value="TETRASPANIN"/>
    <property type="match status" value="1"/>
</dbReference>
<evidence type="ECO:0000256" key="5">
    <source>
        <dbReference type="ARBA" id="ARBA00023136"/>
    </source>
</evidence>
<dbReference type="InterPro" id="IPR018499">
    <property type="entry name" value="Tetraspanin/Peripherin"/>
</dbReference>
<gene>
    <name evidence="8" type="primary">LOC115462881</name>
</gene>
<dbReference type="SUPFAM" id="SSF48652">
    <property type="entry name" value="Tetraspanin"/>
    <property type="match status" value="1"/>
</dbReference>
<dbReference type="InParanoid" id="A0A6P7X676"/>
<dbReference type="PRINTS" id="PR00259">
    <property type="entry name" value="TMFOUR"/>
</dbReference>
<accession>A0A6P7X676</accession>
<organism evidence="7 8">
    <name type="scientific">Microcaecilia unicolor</name>
    <dbReference type="NCBI Taxonomy" id="1415580"/>
    <lineage>
        <taxon>Eukaryota</taxon>
        <taxon>Metazoa</taxon>
        <taxon>Chordata</taxon>
        <taxon>Craniata</taxon>
        <taxon>Vertebrata</taxon>
        <taxon>Euteleostomi</taxon>
        <taxon>Amphibia</taxon>
        <taxon>Gymnophiona</taxon>
        <taxon>Siphonopidae</taxon>
        <taxon>Microcaecilia</taxon>
    </lineage>
</organism>
<feature type="transmembrane region" description="Helical" evidence="6">
    <location>
        <begin position="208"/>
        <end position="232"/>
    </location>
</feature>
<feature type="transmembrane region" description="Helical" evidence="6">
    <location>
        <begin position="84"/>
        <end position="106"/>
    </location>
</feature>
<dbReference type="Pfam" id="PF00335">
    <property type="entry name" value="Tetraspanin"/>
    <property type="match status" value="1"/>
</dbReference>
<comment type="subcellular location">
    <subcellularLocation>
        <location evidence="1 6">Membrane</location>
        <topology evidence="1 6">Multi-pass membrane protein</topology>
    </subcellularLocation>
</comment>
<evidence type="ECO:0000256" key="6">
    <source>
        <dbReference type="RuleBase" id="RU361218"/>
    </source>
</evidence>
<dbReference type="Proteomes" id="UP000515156">
    <property type="component" value="Chromosome 2"/>
</dbReference>
<dbReference type="GeneID" id="115462881"/>
<dbReference type="Gene3D" id="1.10.1450.10">
    <property type="entry name" value="Tetraspanin"/>
    <property type="match status" value="1"/>
</dbReference>
<evidence type="ECO:0000256" key="1">
    <source>
        <dbReference type="ARBA" id="ARBA00004141"/>
    </source>
</evidence>
<dbReference type="AlphaFoldDB" id="A0A6P7X676"/>
<name>A0A6P7X676_9AMPH</name>
<sequence length="248" mass="27481">MDCGVITSKTVLILISLIFWAAAAGLSYVGGYVISSYKNFDHFLEDKYTMVPAVIILAVAAVMFIIGLIGLCSTIRESRFGLGIFLFVILLIFAAEVAAFVLGLVFRGKVKPNVKKSVTQGIDNYDGKNPDSRAVDFLQEQLQCCGVTNYSDWESTLWFNSTGNQTVPQSCCRQDQRNCTGRLDEPQKLYTQGCEQKLETLLEQVLTYASLVILGFAIVKFFGMLSICVIMCRKKETGYQPLYSGTFA</sequence>
<evidence type="ECO:0000313" key="7">
    <source>
        <dbReference type="Proteomes" id="UP000515156"/>
    </source>
</evidence>
<dbReference type="RefSeq" id="XP_030048801.1">
    <property type="nucleotide sequence ID" value="XM_030192941.1"/>
</dbReference>
<dbReference type="KEGG" id="muo:115462881"/>
<protein>
    <recommendedName>
        <fullName evidence="6">Tetraspanin</fullName>
    </recommendedName>
</protein>
<keyword evidence="5 6" id="KW-0472">Membrane</keyword>
<dbReference type="FunFam" id="1.10.1450.10:FF:000029">
    <property type="entry name" value="Tetraspanin"/>
    <property type="match status" value="1"/>
</dbReference>
<keyword evidence="4 6" id="KW-1133">Transmembrane helix</keyword>
<proteinExistence type="inferred from homology"/>
<feature type="transmembrane region" description="Helical" evidence="6">
    <location>
        <begin position="12"/>
        <end position="34"/>
    </location>
</feature>
<dbReference type="PIRSF" id="PIRSF002419">
    <property type="entry name" value="Tetraspanin"/>
    <property type="match status" value="1"/>
</dbReference>
<evidence type="ECO:0000256" key="2">
    <source>
        <dbReference type="ARBA" id="ARBA00006840"/>
    </source>
</evidence>
<dbReference type="PANTHER" id="PTHR19282:SF120">
    <property type="entry name" value="TETRASPANIN-36"/>
    <property type="match status" value="1"/>
</dbReference>
<evidence type="ECO:0000313" key="8">
    <source>
        <dbReference type="RefSeq" id="XP_030048801.1"/>
    </source>
</evidence>
<dbReference type="GO" id="GO:0005886">
    <property type="term" value="C:plasma membrane"/>
    <property type="evidence" value="ECO:0007669"/>
    <property type="project" value="TreeGrafter"/>
</dbReference>
<reference evidence="8" key="1">
    <citation type="submission" date="2025-08" db="UniProtKB">
        <authorList>
            <consortium name="RefSeq"/>
        </authorList>
    </citation>
    <scope>IDENTIFICATION</scope>
</reference>
<keyword evidence="7" id="KW-1185">Reference proteome</keyword>